<accession>A0ABP0R2A1</accession>
<evidence type="ECO:0000313" key="1">
    <source>
        <dbReference type="EMBL" id="CAK9093341.1"/>
    </source>
</evidence>
<protein>
    <submittedName>
        <fullName evidence="1">Uncharacterized protein</fullName>
    </submittedName>
</protein>
<reference evidence="1 2" key="1">
    <citation type="submission" date="2024-02" db="EMBL/GenBank/DDBJ databases">
        <authorList>
            <person name="Chen Y."/>
            <person name="Shah S."/>
            <person name="Dougan E. K."/>
            <person name="Thang M."/>
            <person name="Chan C."/>
        </authorList>
    </citation>
    <scope>NUCLEOTIDE SEQUENCE [LARGE SCALE GENOMIC DNA]</scope>
</reference>
<comment type="caution">
    <text evidence="1">The sequence shown here is derived from an EMBL/GenBank/DDBJ whole genome shotgun (WGS) entry which is preliminary data.</text>
</comment>
<dbReference type="Proteomes" id="UP001642464">
    <property type="component" value="Unassembled WGS sequence"/>
</dbReference>
<keyword evidence="2" id="KW-1185">Reference proteome</keyword>
<proteinExistence type="predicted"/>
<gene>
    <name evidence="1" type="ORF">SCF082_LOCUS43908</name>
</gene>
<sequence length="537" mass="60776">MSHARVGQHELNVHRKAAREGLSYDAKISYIELPICTHQNAGTVGIETWPILLPADLVAAMIKNGDLRFLTQLDKMEDYWKHLLKDYPNHPVVGQEAMSVPLTLYGDEGQALGGSWMNYHFCPSLSPCISNSACSRFLMCCIPAAMYVFDEHGVNLTLQAATAAIRDSFNSLSRTGVPIQDPETGECVCTLKFWIAHVTGDWKFLYQTFNFQRYATYEEICWMCLCTKGSDDPSWSFTNLNDGCPWMGTLFQQDPWSIKPSLADLEGFNLQMLSVDLLHAFHLGCGRDLAGSAIRSLASQAGFWAGNTQDLRLESATRSLRAFAANNRLSLTIRKLTKSNLSWETESYPELKCKGFDTFIVVKWLAHEVTLRDCGDDLLACALWAADSFLRVLHKSGTFLKEAEELHKTHVGNLFLRSYLRLASNALQARQRLWRLRPKFHLLWHVVHERRASRLNATFTSTWMDEDAMRKWMRITRMTHKRTAAINTLRRFLLGLPAKLNSAKVPGSSAEPRESWSNWLGWCVCVAIGPAEKTICI</sequence>
<organism evidence="1 2">
    <name type="scientific">Durusdinium trenchii</name>
    <dbReference type="NCBI Taxonomy" id="1381693"/>
    <lineage>
        <taxon>Eukaryota</taxon>
        <taxon>Sar</taxon>
        <taxon>Alveolata</taxon>
        <taxon>Dinophyceae</taxon>
        <taxon>Suessiales</taxon>
        <taxon>Symbiodiniaceae</taxon>
        <taxon>Durusdinium</taxon>
    </lineage>
</organism>
<evidence type="ECO:0000313" key="2">
    <source>
        <dbReference type="Proteomes" id="UP001642464"/>
    </source>
</evidence>
<dbReference type="EMBL" id="CAXAMM010040458">
    <property type="protein sequence ID" value="CAK9093341.1"/>
    <property type="molecule type" value="Genomic_DNA"/>
</dbReference>
<name>A0ABP0R2A1_9DINO</name>